<name>A0A6V7LE38_9HYME</name>
<dbReference type="EMBL" id="CADCXW020000343">
    <property type="protein sequence ID" value="CAD1574612.1"/>
    <property type="molecule type" value="Genomic_DNA"/>
</dbReference>
<dbReference type="Gene3D" id="3.80.10.10">
    <property type="entry name" value="Ribonuclease Inhibitor"/>
    <property type="match status" value="3"/>
</dbReference>
<evidence type="ECO:0000256" key="4">
    <source>
        <dbReference type="SAM" id="SignalP"/>
    </source>
</evidence>
<dbReference type="GO" id="GO:0031012">
    <property type="term" value="C:extracellular matrix"/>
    <property type="evidence" value="ECO:0007669"/>
    <property type="project" value="TreeGrafter"/>
</dbReference>
<feature type="signal peptide" evidence="4">
    <location>
        <begin position="1"/>
        <end position="20"/>
    </location>
</feature>
<organism evidence="5">
    <name type="scientific">Bracon brevicornis</name>
    <dbReference type="NCBI Taxonomy" id="1563983"/>
    <lineage>
        <taxon>Eukaryota</taxon>
        <taxon>Metazoa</taxon>
        <taxon>Ecdysozoa</taxon>
        <taxon>Arthropoda</taxon>
        <taxon>Hexapoda</taxon>
        <taxon>Insecta</taxon>
        <taxon>Pterygota</taxon>
        <taxon>Neoptera</taxon>
        <taxon>Endopterygota</taxon>
        <taxon>Hymenoptera</taxon>
        <taxon>Apocrita</taxon>
        <taxon>Ichneumonoidea</taxon>
        <taxon>Braconidae</taxon>
        <taxon>Braconinae</taxon>
        <taxon>Bracon</taxon>
    </lineage>
</organism>
<evidence type="ECO:0000256" key="1">
    <source>
        <dbReference type="ARBA" id="ARBA00022614"/>
    </source>
</evidence>
<evidence type="ECO:0000256" key="2">
    <source>
        <dbReference type="ARBA" id="ARBA00022729"/>
    </source>
</evidence>
<dbReference type="Pfam" id="PF13306">
    <property type="entry name" value="LRR_5"/>
    <property type="match status" value="1"/>
</dbReference>
<dbReference type="GO" id="GO:0005615">
    <property type="term" value="C:extracellular space"/>
    <property type="evidence" value="ECO:0007669"/>
    <property type="project" value="TreeGrafter"/>
</dbReference>
<dbReference type="SUPFAM" id="SSF52058">
    <property type="entry name" value="L domain-like"/>
    <property type="match status" value="1"/>
</dbReference>
<protein>
    <submittedName>
        <fullName evidence="5">Uncharacterized protein</fullName>
    </submittedName>
</protein>
<dbReference type="InterPro" id="IPR026906">
    <property type="entry name" value="LRR_5"/>
</dbReference>
<keyword evidence="1" id="KW-0433">Leucine-rich repeat</keyword>
<dbReference type="InterPro" id="IPR001611">
    <property type="entry name" value="Leu-rich_rpt"/>
</dbReference>
<dbReference type="PANTHER" id="PTHR24373">
    <property type="entry name" value="SLIT RELATED LEUCINE-RICH REPEAT NEURONAL PROTEIN"/>
    <property type="match status" value="1"/>
</dbReference>
<dbReference type="InterPro" id="IPR003591">
    <property type="entry name" value="Leu-rich_rpt_typical-subtyp"/>
</dbReference>
<sequence length="355" mass="39824">MKFICGIGVVICMLVSHGTADWRFDREYHISPQLSPPREVEFRNVGWTEISRDKFSEVTGVVDSLLITGSSIQVIRANAFSDMKNLSRLFLRSNGISTLESGCFNGLDHLTLLDLENNNVTLRPGIFNGLTHLRSLNLMRGVRPGGFHASAFRDLPELVDLTISHVGPVVLEPDMFDGNPNLTRIHFGYDEIEHIPKNVFNNLKSLRSLAFYGNKIKSIESGAFSGLNMDDIWFSHGYAGKIIATGSFSGLTIGTLGLGWNEIEGIAPRAFEGCKAREVSLRGNRITTISNEAFLRAEFGELDLVSNQIRAFEPNTFKYCKIDKIHFRDNPVYNQRKDRTKLGIPESTKIIEYNY</sequence>
<evidence type="ECO:0000256" key="3">
    <source>
        <dbReference type="ARBA" id="ARBA00022737"/>
    </source>
</evidence>
<dbReference type="PANTHER" id="PTHR24373:SF370">
    <property type="entry name" value="FISH-LIPS, ISOFORM E"/>
    <property type="match status" value="1"/>
</dbReference>
<keyword evidence="2 4" id="KW-0732">Signal</keyword>
<dbReference type="InterPro" id="IPR050328">
    <property type="entry name" value="Dev_Immune_Receptor"/>
</dbReference>
<proteinExistence type="predicted"/>
<dbReference type="Pfam" id="PF13855">
    <property type="entry name" value="LRR_8"/>
    <property type="match status" value="2"/>
</dbReference>
<dbReference type="AlphaFoldDB" id="A0A6V7LE38"/>
<gene>
    <name evidence="5" type="ORF">BBRV_LOCUS104295</name>
</gene>
<dbReference type="InterPro" id="IPR032675">
    <property type="entry name" value="LRR_dom_sf"/>
</dbReference>
<accession>A0A6V7LE38</accession>
<feature type="chain" id="PRO_5028299789" evidence="4">
    <location>
        <begin position="21"/>
        <end position="355"/>
    </location>
</feature>
<evidence type="ECO:0000313" key="5">
    <source>
        <dbReference type="EMBL" id="CAD1574612.1"/>
    </source>
</evidence>
<keyword evidence="3" id="KW-0677">Repeat</keyword>
<reference evidence="5" key="1">
    <citation type="submission" date="2020-07" db="EMBL/GenBank/DDBJ databases">
        <authorList>
            <person name="Ferguson B K."/>
        </authorList>
    </citation>
    <scope>NUCLEOTIDE SEQUENCE</scope>
    <source>
        <strain evidence="5">L06</strain>
    </source>
</reference>
<dbReference type="SMART" id="SM00369">
    <property type="entry name" value="LRR_TYP"/>
    <property type="match status" value="5"/>
</dbReference>